<keyword evidence="8" id="KW-0406">Ion transport</keyword>
<dbReference type="InterPro" id="IPR023614">
    <property type="entry name" value="Porin_dom_sf"/>
</dbReference>
<dbReference type="GO" id="GO:0008320">
    <property type="term" value="F:protein transmembrane transporter activity"/>
    <property type="evidence" value="ECO:0007669"/>
    <property type="project" value="InterPro"/>
</dbReference>
<evidence type="ECO:0000256" key="9">
    <source>
        <dbReference type="ARBA" id="ARBA00023128"/>
    </source>
</evidence>
<evidence type="ECO:0000256" key="8">
    <source>
        <dbReference type="ARBA" id="ARBA00023114"/>
    </source>
</evidence>
<feature type="non-terminal residue" evidence="12">
    <location>
        <position position="1"/>
    </location>
</feature>
<dbReference type="CDD" id="cd07305">
    <property type="entry name" value="Porin3_Tom40"/>
    <property type="match status" value="1"/>
</dbReference>
<sequence length="303" mass="33006">RMAEGEGAETFKVPTSHNPGSYEELSRRCKDVFPMCFEGAKIMVQKGLSSHFQISHTLSISQANTGYRFGATYVGSQQIGVSESYPVILGDTDAAGNTSATILHQFKNNIRMKVQSQVQQGALAAVQGSVEHRGRLATTNLTLANIDIVNESGIFVGQYLRRLSERFDIGAEMVYHYGRQIPGGQVSMLSYAARYTHPHWIGTATVGTGGLNLSYFHKQAPNLSFGVEYETNFRVQESVATLAYQAELPEEGVVMRASIDTNWSVGGVFEKRLSQSLPFTLAISGMINHVKSAGKFGIGLIIG</sequence>
<dbReference type="GO" id="GO:0030150">
    <property type="term" value="P:protein import into mitochondrial matrix"/>
    <property type="evidence" value="ECO:0007669"/>
    <property type="project" value="InterPro"/>
</dbReference>
<evidence type="ECO:0000256" key="11">
    <source>
        <dbReference type="ARBA" id="ARBA00053506"/>
    </source>
</evidence>
<comment type="function">
    <text evidence="11">Channel-forming protein essential for import of protein precursors into mitochondria. Specifically required for nnt-1 accumulation in the mitochondria and may be involved in the secretion of daf-28/insulin from the mitochondria. Required for embryonic and larval development.</text>
</comment>
<comment type="subcellular location">
    <subcellularLocation>
        <location evidence="1">Mitochondrion outer membrane</location>
        <topology evidence="1">Multi-pass membrane protein</topology>
    </subcellularLocation>
</comment>
<protein>
    <submittedName>
        <fullName evidence="12">Uncharacterized protein</fullName>
    </submittedName>
</protein>
<name>A0AAV5WZG3_9BILA</name>
<dbReference type="GO" id="GO:0005741">
    <property type="term" value="C:mitochondrial outer membrane"/>
    <property type="evidence" value="ECO:0007669"/>
    <property type="project" value="UniProtKB-SubCell"/>
</dbReference>
<evidence type="ECO:0000313" key="12">
    <source>
        <dbReference type="EMBL" id="GMT36030.1"/>
    </source>
</evidence>
<keyword evidence="6" id="KW-1000">Mitochondrion outer membrane</keyword>
<reference evidence="12" key="1">
    <citation type="submission" date="2023-10" db="EMBL/GenBank/DDBJ databases">
        <title>Genome assembly of Pristionchus species.</title>
        <authorList>
            <person name="Yoshida K."/>
            <person name="Sommer R.J."/>
        </authorList>
    </citation>
    <scope>NUCLEOTIDE SEQUENCE</scope>
    <source>
        <strain evidence="12">RS5133</strain>
    </source>
</reference>
<dbReference type="InterPro" id="IPR027246">
    <property type="entry name" value="Porin_Euk/Tom40"/>
</dbReference>
<evidence type="ECO:0000256" key="4">
    <source>
        <dbReference type="ARBA" id="ARBA00022452"/>
    </source>
</evidence>
<keyword evidence="5" id="KW-0812">Transmembrane</keyword>
<evidence type="ECO:0000256" key="6">
    <source>
        <dbReference type="ARBA" id="ARBA00022787"/>
    </source>
</evidence>
<evidence type="ECO:0000256" key="10">
    <source>
        <dbReference type="ARBA" id="ARBA00023136"/>
    </source>
</evidence>
<gene>
    <name evidence="12" type="ORF">PFISCL1PPCAC_27327</name>
</gene>
<dbReference type="InterPro" id="IPR037930">
    <property type="entry name" value="Tom40"/>
</dbReference>
<dbReference type="Pfam" id="PF01459">
    <property type="entry name" value="Porin_3"/>
    <property type="match status" value="1"/>
</dbReference>
<evidence type="ECO:0000256" key="5">
    <source>
        <dbReference type="ARBA" id="ARBA00022692"/>
    </source>
</evidence>
<dbReference type="AlphaFoldDB" id="A0AAV5WZG3"/>
<dbReference type="Proteomes" id="UP001432322">
    <property type="component" value="Unassembled WGS sequence"/>
</dbReference>
<keyword evidence="13" id="KW-1185">Reference proteome</keyword>
<keyword evidence="7" id="KW-0653">Protein transport</keyword>
<dbReference type="FunFam" id="2.40.160.10:FF:000005">
    <property type="entry name" value="mitochondrial import receptor subunit TOM40 homolog"/>
    <property type="match status" value="1"/>
</dbReference>
<evidence type="ECO:0000256" key="7">
    <source>
        <dbReference type="ARBA" id="ARBA00022927"/>
    </source>
</evidence>
<dbReference type="GO" id="GO:0046930">
    <property type="term" value="C:pore complex"/>
    <property type="evidence" value="ECO:0007669"/>
    <property type="project" value="UniProtKB-KW"/>
</dbReference>
<evidence type="ECO:0000313" key="13">
    <source>
        <dbReference type="Proteomes" id="UP001432322"/>
    </source>
</evidence>
<dbReference type="GO" id="GO:0015288">
    <property type="term" value="F:porin activity"/>
    <property type="evidence" value="ECO:0007669"/>
    <property type="project" value="UniProtKB-KW"/>
</dbReference>
<dbReference type="EMBL" id="BTSY01000007">
    <property type="protein sequence ID" value="GMT36030.1"/>
    <property type="molecule type" value="Genomic_DNA"/>
</dbReference>
<keyword evidence="9" id="KW-0496">Mitochondrion</keyword>
<keyword evidence="8" id="KW-0626">Porin</keyword>
<keyword evidence="10" id="KW-0472">Membrane</keyword>
<evidence type="ECO:0000256" key="1">
    <source>
        <dbReference type="ARBA" id="ARBA00004374"/>
    </source>
</evidence>
<comment type="similarity">
    <text evidence="2">Belongs to the Tom40 family.</text>
</comment>
<dbReference type="Gene3D" id="2.40.160.10">
    <property type="entry name" value="Porin"/>
    <property type="match status" value="1"/>
</dbReference>
<proteinExistence type="inferred from homology"/>
<organism evidence="12 13">
    <name type="scientific">Pristionchus fissidentatus</name>
    <dbReference type="NCBI Taxonomy" id="1538716"/>
    <lineage>
        <taxon>Eukaryota</taxon>
        <taxon>Metazoa</taxon>
        <taxon>Ecdysozoa</taxon>
        <taxon>Nematoda</taxon>
        <taxon>Chromadorea</taxon>
        <taxon>Rhabditida</taxon>
        <taxon>Rhabditina</taxon>
        <taxon>Diplogasteromorpha</taxon>
        <taxon>Diplogasteroidea</taxon>
        <taxon>Neodiplogasteridae</taxon>
        <taxon>Pristionchus</taxon>
    </lineage>
</organism>
<keyword evidence="3" id="KW-0813">Transport</keyword>
<evidence type="ECO:0000256" key="2">
    <source>
        <dbReference type="ARBA" id="ARBA00010510"/>
    </source>
</evidence>
<comment type="caution">
    <text evidence="12">The sequence shown here is derived from an EMBL/GenBank/DDBJ whole genome shotgun (WGS) entry which is preliminary data.</text>
</comment>
<evidence type="ECO:0000256" key="3">
    <source>
        <dbReference type="ARBA" id="ARBA00022448"/>
    </source>
</evidence>
<accession>A0AAV5WZG3</accession>
<dbReference type="PANTHER" id="PTHR10802">
    <property type="entry name" value="MITOCHONDRIAL IMPORT RECEPTOR SUBUNIT TOM40"/>
    <property type="match status" value="1"/>
</dbReference>
<keyword evidence="4" id="KW-1134">Transmembrane beta strand</keyword>